<comment type="function">
    <text evidence="7">Functions as a two-component phosphorelay mediators between cytokinin sensor histidine kinases and response regulators (B-type ARRs). Plays an important role in propagating cytokinin signal transduction.</text>
</comment>
<dbReference type="EMBL" id="JAAWWB010000011">
    <property type="protein sequence ID" value="KAG6771654.1"/>
    <property type="molecule type" value="Genomic_DNA"/>
</dbReference>
<dbReference type="FunFam" id="1.20.120.160:FF:000001">
    <property type="entry name" value="Histidine-containing phosphotransfer protein 1"/>
    <property type="match status" value="1"/>
</dbReference>
<protein>
    <recommendedName>
        <fullName evidence="7">Histidine-containing phosphotransfer protein</fullName>
    </recommendedName>
</protein>
<dbReference type="AlphaFoldDB" id="A0A8X8CYP6"/>
<keyword evidence="1" id="KW-0963">Cytoplasm</keyword>
<evidence type="ECO:0000256" key="5">
    <source>
        <dbReference type="ARBA" id="ARBA00023242"/>
    </source>
</evidence>
<evidence type="ECO:0000313" key="10">
    <source>
        <dbReference type="Proteomes" id="UP000886885"/>
    </source>
</evidence>
<dbReference type="PANTHER" id="PTHR28242">
    <property type="entry name" value="PHOSPHORELAY INTERMEDIATE PROTEIN YPD1"/>
    <property type="match status" value="1"/>
</dbReference>
<dbReference type="CDD" id="cd00088">
    <property type="entry name" value="HPT"/>
    <property type="match status" value="1"/>
</dbReference>
<comment type="subcellular location">
    <subcellularLocation>
        <location evidence="7">Cytoplasm</location>
        <location evidence="7">Cytosol</location>
    </subcellularLocation>
    <subcellularLocation>
        <location evidence="7">Nucleus</location>
    </subcellularLocation>
</comment>
<keyword evidence="10" id="KW-1185">Reference proteome</keyword>
<keyword evidence="2 7" id="KW-0932">Cytokinin signaling pathway</keyword>
<evidence type="ECO:0000256" key="1">
    <source>
        <dbReference type="ARBA" id="ARBA00022490"/>
    </source>
</evidence>
<dbReference type="SMART" id="SM00073">
    <property type="entry name" value="HPT"/>
    <property type="match status" value="1"/>
</dbReference>
<accession>A0A8X8CYP6</accession>
<dbReference type="GO" id="GO:0005634">
    <property type="term" value="C:nucleus"/>
    <property type="evidence" value="ECO:0007669"/>
    <property type="project" value="UniProtKB-SubCell"/>
</dbReference>
<evidence type="ECO:0000256" key="6">
    <source>
        <dbReference type="PROSITE-ProRule" id="PRU00110"/>
    </source>
</evidence>
<dbReference type="GO" id="GO:0009927">
    <property type="term" value="F:histidine phosphotransfer kinase activity"/>
    <property type="evidence" value="ECO:0007669"/>
    <property type="project" value="UniProtKB-UniRule"/>
</dbReference>
<reference evidence="9" key="1">
    <citation type="journal article" date="2020" name="bioRxiv">
        <title>Hybrid origin of Populus tomentosa Carr. identified through genome sequencing and phylogenomic analysis.</title>
        <authorList>
            <person name="An X."/>
            <person name="Gao K."/>
            <person name="Chen Z."/>
            <person name="Li J."/>
            <person name="Yang X."/>
            <person name="Yang X."/>
            <person name="Zhou J."/>
            <person name="Guo T."/>
            <person name="Zhao T."/>
            <person name="Huang S."/>
            <person name="Miao D."/>
            <person name="Khan W.U."/>
            <person name="Rao P."/>
            <person name="Ye M."/>
            <person name="Lei B."/>
            <person name="Liao W."/>
            <person name="Wang J."/>
            <person name="Ji L."/>
            <person name="Li Y."/>
            <person name="Guo B."/>
            <person name="Mustafa N.S."/>
            <person name="Li S."/>
            <person name="Yun Q."/>
            <person name="Keller S.R."/>
            <person name="Mao J."/>
            <person name="Zhang R."/>
            <person name="Strauss S.H."/>
        </authorList>
    </citation>
    <scope>NUCLEOTIDE SEQUENCE</scope>
    <source>
        <strain evidence="9">GM15</strain>
        <tissue evidence="9">Leaf</tissue>
    </source>
</reference>
<evidence type="ECO:0000259" key="8">
    <source>
        <dbReference type="PROSITE" id="PS50894"/>
    </source>
</evidence>
<dbReference type="OrthoDB" id="1673781at2759"/>
<keyword evidence="4 7" id="KW-0902">Two-component regulatory system</keyword>
<evidence type="ECO:0000256" key="7">
    <source>
        <dbReference type="RuleBase" id="RU369004"/>
    </source>
</evidence>
<evidence type="ECO:0000256" key="3">
    <source>
        <dbReference type="ARBA" id="ARBA00022990"/>
    </source>
</evidence>
<organism evidence="9 10">
    <name type="scientific">Populus tomentosa</name>
    <name type="common">Chinese white poplar</name>
    <dbReference type="NCBI Taxonomy" id="118781"/>
    <lineage>
        <taxon>Eukaryota</taxon>
        <taxon>Viridiplantae</taxon>
        <taxon>Streptophyta</taxon>
        <taxon>Embryophyta</taxon>
        <taxon>Tracheophyta</taxon>
        <taxon>Spermatophyta</taxon>
        <taxon>Magnoliopsida</taxon>
        <taxon>eudicotyledons</taxon>
        <taxon>Gunneridae</taxon>
        <taxon>Pentapetalae</taxon>
        <taxon>rosids</taxon>
        <taxon>fabids</taxon>
        <taxon>Malpighiales</taxon>
        <taxon>Salicaceae</taxon>
        <taxon>Saliceae</taxon>
        <taxon>Populus</taxon>
    </lineage>
</organism>
<comment type="domain">
    <text evidence="7">Histidine-containing phosphotransfer domain (HPt) contains an active histidine that mediates the phosphotransfer.</text>
</comment>
<keyword evidence="3" id="KW-0007">Acetylation</keyword>
<comment type="caution">
    <text evidence="9">The sequence shown here is derived from an EMBL/GenBank/DDBJ whole genome shotgun (WGS) entry which is preliminary data.</text>
</comment>
<evidence type="ECO:0000313" key="9">
    <source>
        <dbReference type="EMBL" id="KAG6771654.1"/>
    </source>
</evidence>
<evidence type="ECO:0000256" key="2">
    <source>
        <dbReference type="ARBA" id="ARBA00022864"/>
    </source>
</evidence>
<feature type="modified residue" description="Phosphohistidine" evidence="6">
    <location>
        <position position="80"/>
    </location>
</feature>
<evidence type="ECO:0000256" key="4">
    <source>
        <dbReference type="ARBA" id="ARBA00023012"/>
    </source>
</evidence>
<name>A0A8X8CYP6_POPTO</name>
<dbReference type="GO" id="GO:0009736">
    <property type="term" value="P:cytokinin-activated signaling pathway"/>
    <property type="evidence" value="ECO:0007669"/>
    <property type="project" value="UniProtKB-KW"/>
</dbReference>
<dbReference type="GO" id="GO:0005829">
    <property type="term" value="C:cytosol"/>
    <property type="evidence" value="ECO:0007669"/>
    <property type="project" value="UniProtKB-SubCell"/>
</dbReference>
<dbReference type="Pfam" id="PF01627">
    <property type="entry name" value="Hpt"/>
    <property type="match status" value="1"/>
</dbReference>
<dbReference type="InterPro" id="IPR008207">
    <property type="entry name" value="Sig_transdc_His_kin_Hpt_dom"/>
</dbReference>
<feature type="domain" description="HPt" evidence="8">
    <location>
        <begin position="39"/>
        <end position="138"/>
    </location>
</feature>
<sequence>MDLLNQLQRQYTDFTTLLYQEGFVDDQFTQLQKLQDESSPDFVVEVVSLFFEDCEKLVNNMAKALEQQGVDFKQVDSHVHQLKGSSSSIGAARIKNVCIAFKTFCEAQNREGRVPLDSRIVNLRWMVVDMKFENLDTIPGSHVDLAGCLRCLQQVNHEHTQLKTNLQSLFTESDRSCFSKCVFFLEMYELQVGMLLAMQKASCHQFNHQAQPWKYSSLLAETCCPNVKCWLLVPVSVYLGGKTQAKPKRILLKCKEQYKEIQYLSKINKT</sequence>
<proteinExistence type="predicted"/>
<dbReference type="PANTHER" id="PTHR28242:SF13">
    <property type="entry name" value="HISTIDINE-CONTAINING PHOSPHOTRANSFER PROTEIN 5"/>
    <property type="match status" value="1"/>
</dbReference>
<dbReference type="InterPro" id="IPR045871">
    <property type="entry name" value="AHP1-5/YPD1"/>
</dbReference>
<gene>
    <name evidence="9" type="ORF">POTOM_023034</name>
</gene>
<keyword evidence="6" id="KW-0597">Phosphoprotein</keyword>
<dbReference type="GO" id="GO:0000160">
    <property type="term" value="P:phosphorelay signal transduction system"/>
    <property type="evidence" value="ECO:0007669"/>
    <property type="project" value="UniProtKB-UniRule"/>
</dbReference>
<dbReference type="PROSITE" id="PS50894">
    <property type="entry name" value="HPT"/>
    <property type="match status" value="1"/>
</dbReference>
<keyword evidence="5" id="KW-0539">Nucleus</keyword>
<dbReference type="Proteomes" id="UP000886885">
    <property type="component" value="Chromosome 6A"/>
</dbReference>
<dbReference type="GO" id="GO:0043424">
    <property type="term" value="F:protein histidine kinase binding"/>
    <property type="evidence" value="ECO:0007669"/>
    <property type="project" value="UniProtKB-UniRule"/>
</dbReference>